<organism evidence="2 3">
    <name type="scientific">Chryseobacterium endalhagicum</name>
    <dbReference type="NCBI Taxonomy" id="2797638"/>
    <lineage>
        <taxon>Bacteria</taxon>
        <taxon>Pseudomonadati</taxon>
        <taxon>Bacteroidota</taxon>
        <taxon>Flavobacteriia</taxon>
        <taxon>Flavobacteriales</taxon>
        <taxon>Weeksellaceae</taxon>
        <taxon>Chryseobacterium group</taxon>
        <taxon>Chryseobacterium</taxon>
    </lineage>
</organism>
<evidence type="ECO:0000313" key="3">
    <source>
        <dbReference type="Proteomes" id="UP000661696"/>
    </source>
</evidence>
<protein>
    <recommendedName>
        <fullName evidence="4">VanZ-like domain-containing protein</fullName>
    </recommendedName>
</protein>
<keyword evidence="1" id="KW-0812">Transmembrane</keyword>
<evidence type="ECO:0000313" key="2">
    <source>
        <dbReference type="EMBL" id="MBL1219739.1"/>
    </source>
</evidence>
<proteinExistence type="predicted"/>
<dbReference type="RefSeq" id="WP_202089085.1">
    <property type="nucleotide sequence ID" value="NZ_JAELVM010000001.1"/>
</dbReference>
<name>A0ABS1QAU7_9FLAO</name>
<keyword evidence="3" id="KW-1185">Reference proteome</keyword>
<sequence>MKKKVSSWFILGLVCWLVILLLRKKGIFIPVISNHLTDFMTIPMYTCLIEYIMNVLLNYSWKPDFKFILSSTVYLSLLFEAVCPMLSDNFTGDFLDVVAYFTGGMVYYFVRIGLPDFFKSDRV</sequence>
<keyword evidence="1" id="KW-1133">Transmembrane helix</keyword>
<reference evidence="2 3" key="1">
    <citation type="submission" date="2020-12" db="EMBL/GenBank/DDBJ databases">
        <title>Chryseobacterium endoalhailicus sp. nov., isolated from seed of leguminous plant.</title>
        <authorList>
            <person name="Zhang X."/>
        </authorList>
    </citation>
    <scope>NUCLEOTIDE SEQUENCE [LARGE SCALE GENOMIC DNA]</scope>
    <source>
        <strain evidence="2 3">L7</strain>
    </source>
</reference>
<gene>
    <name evidence="2" type="ORF">JET18_02760</name>
</gene>
<feature type="transmembrane region" description="Helical" evidence="1">
    <location>
        <begin position="6"/>
        <end position="22"/>
    </location>
</feature>
<comment type="caution">
    <text evidence="2">The sequence shown here is derived from an EMBL/GenBank/DDBJ whole genome shotgun (WGS) entry which is preliminary data.</text>
</comment>
<evidence type="ECO:0000256" key="1">
    <source>
        <dbReference type="SAM" id="Phobius"/>
    </source>
</evidence>
<feature type="transmembrane region" description="Helical" evidence="1">
    <location>
        <begin position="94"/>
        <end position="114"/>
    </location>
</feature>
<dbReference type="EMBL" id="JAELVM010000001">
    <property type="protein sequence ID" value="MBL1219739.1"/>
    <property type="molecule type" value="Genomic_DNA"/>
</dbReference>
<evidence type="ECO:0008006" key="4">
    <source>
        <dbReference type="Google" id="ProtNLM"/>
    </source>
</evidence>
<feature type="transmembrane region" description="Helical" evidence="1">
    <location>
        <begin position="67"/>
        <end position="87"/>
    </location>
</feature>
<feature type="transmembrane region" description="Helical" evidence="1">
    <location>
        <begin position="42"/>
        <end position="61"/>
    </location>
</feature>
<keyword evidence="1" id="KW-0472">Membrane</keyword>
<dbReference type="Proteomes" id="UP000661696">
    <property type="component" value="Unassembled WGS sequence"/>
</dbReference>
<accession>A0ABS1QAU7</accession>